<proteinExistence type="predicted"/>
<evidence type="ECO:0000313" key="2">
    <source>
        <dbReference type="Proteomes" id="UP000503349"/>
    </source>
</evidence>
<evidence type="ECO:0000313" key="1">
    <source>
        <dbReference type="EMBL" id="KAF3690371.1"/>
    </source>
</evidence>
<dbReference type="AlphaFoldDB" id="A0A6G1PJ65"/>
<sequence length="220" mass="23681">MRDEVSGEGGKEALCVKCDGCFNEKVQLRLLQLSAFNSCKEKEQVGALNISTDPGQCHSSKSCQLEVKKTTEATLENPRTSTDDNLSLVFRAASVLLSDPCFQLHSIQHLLGEGGESSSSSAATTSPNARPVVMSLGSSVTPPVPSAAGNPERKHFSLHAYGLQNLLTQKPEVLRPSPEKPDSFPINRACINQHLMNNKDCFFCKATITGVEDYSKPAAS</sequence>
<reference evidence="1 2" key="1">
    <citation type="submission" date="2019-02" db="EMBL/GenBank/DDBJ databases">
        <title>Opniocepnalus argus genome.</title>
        <authorList>
            <person name="Zhou C."/>
            <person name="Xiao S."/>
        </authorList>
    </citation>
    <scope>NUCLEOTIDE SEQUENCE [LARGE SCALE GENOMIC DNA]</scope>
    <source>
        <strain evidence="1">OARG1902GOOAL</strain>
        <tissue evidence="1">Muscle</tissue>
    </source>
</reference>
<reference evidence="2" key="2">
    <citation type="submission" date="2019-02" db="EMBL/GenBank/DDBJ databases">
        <title>Opniocepnalus argus Var Kimnra genome.</title>
        <authorList>
            <person name="Zhou C."/>
            <person name="Xiao S."/>
        </authorList>
    </citation>
    <scope>NUCLEOTIDE SEQUENCE [LARGE SCALE GENOMIC DNA]</scope>
</reference>
<name>A0A6G1PJ65_CHAAH</name>
<keyword evidence="2" id="KW-1185">Reference proteome</keyword>
<dbReference type="Gene3D" id="3.30.40.10">
    <property type="entry name" value="Zinc/RING finger domain, C3HC4 (zinc finger)"/>
    <property type="match status" value="1"/>
</dbReference>
<protein>
    <submittedName>
        <fullName evidence="1">E3 ubiquitin-protein ligase RNF123</fullName>
    </submittedName>
</protein>
<dbReference type="Proteomes" id="UP000503349">
    <property type="component" value="Chromosome 5"/>
</dbReference>
<gene>
    <name evidence="1" type="ORF">EXN66_Car006044</name>
</gene>
<dbReference type="InterPro" id="IPR013083">
    <property type="entry name" value="Znf_RING/FYVE/PHD"/>
</dbReference>
<accession>A0A6G1PJ65</accession>
<organism evidence="1 2">
    <name type="scientific">Channa argus</name>
    <name type="common">Northern snakehead</name>
    <name type="synonym">Ophicephalus argus</name>
    <dbReference type="NCBI Taxonomy" id="215402"/>
    <lineage>
        <taxon>Eukaryota</taxon>
        <taxon>Metazoa</taxon>
        <taxon>Chordata</taxon>
        <taxon>Craniata</taxon>
        <taxon>Vertebrata</taxon>
        <taxon>Euteleostomi</taxon>
        <taxon>Actinopterygii</taxon>
        <taxon>Neopterygii</taxon>
        <taxon>Teleostei</taxon>
        <taxon>Neoteleostei</taxon>
        <taxon>Acanthomorphata</taxon>
        <taxon>Anabantaria</taxon>
        <taxon>Anabantiformes</taxon>
        <taxon>Channoidei</taxon>
        <taxon>Channidae</taxon>
        <taxon>Channa</taxon>
    </lineage>
</organism>
<dbReference type="EMBL" id="CM015716">
    <property type="protein sequence ID" value="KAF3690371.1"/>
    <property type="molecule type" value="Genomic_DNA"/>
</dbReference>